<reference evidence="4" key="1">
    <citation type="submission" date="2016-06" db="UniProtKB">
        <authorList>
            <consortium name="WormBaseParasite"/>
        </authorList>
    </citation>
    <scope>IDENTIFICATION</scope>
</reference>
<dbReference type="PANTHER" id="PTHR13568">
    <property type="entry name" value="FAM11A, B PROTEIN"/>
    <property type="match status" value="1"/>
</dbReference>
<feature type="transmembrane region" description="Helical" evidence="1">
    <location>
        <begin position="17"/>
        <end position="34"/>
    </location>
</feature>
<name>A0A183IEK3_9BILA</name>
<organism evidence="4">
    <name type="scientific">Soboliphyme baturini</name>
    <dbReference type="NCBI Taxonomy" id="241478"/>
    <lineage>
        <taxon>Eukaryota</taxon>
        <taxon>Metazoa</taxon>
        <taxon>Ecdysozoa</taxon>
        <taxon>Nematoda</taxon>
        <taxon>Enoplea</taxon>
        <taxon>Dorylaimia</taxon>
        <taxon>Dioctophymatida</taxon>
        <taxon>Dioctophymatoidea</taxon>
        <taxon>Soboliphymatidae</taxon>
        <taxon>Soboliphyme</taxon>
    </lineage>
</organism>
<evidence type="ECO:0000313" key="2">
    <source>
        <dbReference type="EMBL" id="VDO96329.1"/>
    </source>
</evidence>
<feature type="transmembrane region" description="Helical" evidence="1">
    <location>
        <begin position="40"/>
        <end position="65"/>
    </location>
</feature>
<dbReference type="EMBL" id="UZAM01007062">
    <property type="protein sequence ID" value="VDO96329.1"/>
    <property type="molecule type" value="Genomic_DNA"/>
</dbReference>
<reference evidence="2 3" key="2">
    <citation type="submission" date="2018-11" db="EMBL/GenBank/DDBJ databases">
        <authorList>
            <consortium name="Pathogen Informatics"/>
        </authorList>
    </citation>
    <scope>NUCLEOTIDE SEQUENCE [LARGE SCALE GENOMIC DNA]</scope>
</reference>
<keyword evidence="1" id="KW-0472">Membrane</keyword>
<dbReference type="Proteomes" id="UP000270296">
    <property type="component" value="Unassembled WGS sequence"/>
</dbReference>
<dbReference type="InterPro" id="IPR019396">
    <property type="entry name" value="TM_Fragile-X-F-assoc"/>
</dbReference>
<feature type="transmembrane region" description="Helical" evidence="1">
    <location>
        <begin position="253"/>
        <end position="275"/>
    </location>
</feature>
<feature type="transmembrane region" description="Helical" evidence="1">
    <location>
        <begin position="86"/>
        <end position="108"/>
    </location>
</feature>
<proteinExistence type="predicted"/>
<keyword evidence="1" id="KW-0812">Transmembrane</keyword>
<evidence type="ECO:0000313" key="3">
    <source>
        <dbReference type="Proteomes" id="UP000270296"/>
    </source>
</evidence>
<feature type="transmembrane region" description="Helical" evidence="1">
    <location>
        <begin position="114"/>
        <end position="137"/>
    </location>
</feature>
<dbReference type="WBParaSite" id="SBAD_0000214701-mRNA-1">
    <property type="protein sequence ID" value="SBAD_0000214701-mRNA-1"/>
    <property type="gene ID" value="SBAD_0000214701"/>
</dbReference>
<feature type="transmembrane region" description="Helical" evidence="1">
    <location>
        <begin position="144"/>
        <end position="163"/>
    </location>
</feature>
<dbReference type="AlphaFoldDB" id="A0A183IEK3"/>
<dbReference type="Pfam" id="PF10269">
    <property type="entry name" value="Tmemb_185A"/>
    <property type="match status" value="1"/>
</dbReference>
<dbReference type="PANTHER" id="PTHR13568:SF6">
    <property type="entry name" value="TRANSMEMBRANE PROTEIN 185A"/>
    <property type="match status" value="1"/>
</dbReference>
<dbReference type="OrthoDB" id="72976at2759"/>
<accession>A0A183IEK3</accession>
<keyword evidence="3" id="KW-1185">Reference proteome</keyword>
<feature type="transmembrane region" description="Helical" evidence="1">
    <location>
        <begin position="212"/>
        <end position="233"/>
    </location>
</feature>
<evidence type="ECO:0000256" key="1">
    <source>
        <dbReference type="SAM" id="Phobius"/>
    </source>
</evidence>
<gene>
    <name evidence="2" type="ORF">SBAD_LOCUS2047</name>
</gene>
<keyword evidence="1" id="KW-1133">Transmembrane helix</keyword>
<protein>
    <submittedName>
        <fullName evidence="4">Transmembrane protein 185A</fullName>
    </submittedName>
</protein>
<feature type="transmembrane region" description="Helical" evidence="1">
    <location>
        <begin position="169"/>
        <end position="200"/>
    </location>
</feature>
<evidence type="ECO:0000313" key="4">
    <source>
        <dbReference type="WBParaSite" id="SBAD_0000214701-mRNA-1"/>
    </source>
</evidence>
<sequence>MEISLRLLFQGCNPSKFVVYFMLLAFTLLFALKIDNFIDAPYWIVFLPLFAWKLLLMLGTIVGCISHCKYPPGRNELFLELEFRSMILMFGENMLLLTFEVMVCFKLQSDLPMLWILIFIPLLLESLIAILICIWLLRRERSFEFELFFAVNIVQFVFLALKLDGMVNWTWMVVFIPFWILICLVLIGVLYAAVLAVLLIRSIDLMPEYRRQYVYSAIGCAFLVVPTVIFLVLLSNKLDGDSSLPYVLTSLPLYISLICLIFTSFASGGGNQWWFGMRRDFFELLLDTCPCLREYGNVSYNLRKNEAASRHDEILDVERCSSRYSRELRPVVPLISIEQPD</sequence>